<reference evidence="2 3" key="1">
    <citation type="journal article" date="2024" name="Nat. Commun.">
        <title>Phylogenomics reveals the evolutionary origins of lichenization in chlorophyte algae.</title>
        <authorList>
            <person name="Puginier C."/>
            <person name="Libourel C."/>
            <person name="Otte J."/>
            <person name="Skaloud P."/>
            <person name="Haon M."/>
            <person name="Grisel S."/>
            <person name="Petersen M."/>
            <person name="Berrin J.G."/>
            <person name="Delaux P.M."/>
            <person name="Dal Grande F."/>
            <person name="Keller J."/>
        </authorList>
    </citation>
    <scope>NUCLEOTIDE SEQUENCE [LARGE SCALE GENOMIC DNA]</scope>
    <source>
        <strain evidence="2 3">SAG 2523</strain>
    </source>
</reference>
<proteinExistence type="predicted"/>
<protein>
    <submittedName>
        <fullName evidence="2">Uncharacterized protein</fullName>
    </submittedName>
</protein>
<sequence length="109" mass="11709">MQKLAEPSSSNSDPAGASEAATSSSSAGSLIFQHAILNLPASAVDFLDVFNGLYHEQDWTQALPHVHCYTFSKGAETHAEVQQRVEAALDLMSTTQNQHLGHSTTRTVL</sequence>
<dbReference type="Proteomes" id="UP001485043">
    <property type="component" value="Unassembled WGS sequence"/>
</dbReference>
<accession>A0AAW1RR64</accession>
<dbReference type="InterPro" id="IPR029063">
    <property type="entry name" value="SAM-dependent_MTases_sf"/>
</dbReference>
<evidence type="ECO:0000313" key="2">
    <source>
        <dbReference type="EMBL" id="KAK9836251.1"/>
    </source>
</evidence>
<feature type="region of interest" description="Disordered" evidence="1">
    <location>
        <begin position="1"/>
        <end position="23"/>
    </location>
</feature>
<evidence type="ECO:0000256" key="1">
    <source>
        <dbReference type="SAM" id="MobiDB-lite"/>
    </source>
</evidence>
<comment type="caution">
    <text evidence="2">The sequence shown here is derived from an EMBL/GenBank/DDBJ whole genome shotgun (WGS) entry which is preliminary data.</text>
</comment>
<organism evidence="2 3">
    <name type="scientific">Apatococcus fuscideae</name>
    <dbReference type="NCBI Taxonomy" id="2026836"/>
    <lineage>
        <taxon>Eukaryota</taxon>
        <taxon>Viridiplantae</taxon>
        <taxon>Chlorophyta</taxon>
        <taxon>core chlorophytes</taxon>
        <taxon>Trebouxiophyceae</taxon>
        <taxon>Chlorellales</taxon>
        <taxon>Chlorellaceae</taxon>
        <taxon>Apatococcus</taxon>
    </lineage>
</organism>
<keyword evidence="3" id="KW-1185">Reference proteome</keyword>
<evidence type="ECO:0000313" key="3">
    <source>
        <dbReference type="Proteomes" id="UP001485043"/>
    </source>
</evidence>
<gene>
    <name evidence="2" type="ORF">WJX84_002571</name>
</gene>
<dbReference type="AlphaFoldDB" id="A0AAW1RR64"/>
<name>A0AAW1RR64_9CHLO</name>
<dbReference type="Gene3D" id="3.40.50.150">
    <property type="entry name" value="Vaccinia Virus protein VP39"/>
    <property type="match status" value="1"/>
</dbReference>
<dbReference type="EMBL" id="JALJOV010002013">
    <property type="protein sequence ID" value="KAK9836251.1"/>
    <property type="molecule type" value="Genomic_DNA"/>
</dbReference>